<dbReference type="EMBL" id="CAUYUJ010020359">
    <property type="protein sequence ID" value="CAK0897597.1"/>
    <property type="molecule type" value="Genomic_DNA"/>
</dbReference>
<evidence type="ECO:0008006" key="4">
    <source>
        <dbReference type="Google" id="ProtNLM"/>
    </source>
</evidence>
<sequence>MLLPNKALGVADPSLVPAQVRAGSGCGGSQCAELQSLLSWLADGVDTTRQVSFECGGGVVGVGGRQVLLQRMVSWPLLGPGALEEGGMKLSVPVDLQAEILKLIEDARSPGGLRETTVRRLVDAWEVVGAEVMSAVTGRPEPAVFLVCRETSHAIVVAKWPSVDIPPYQPAAFDPELHFARAATRPPPPCGGAPPPARVNT</sequence>
<evidence type="ECO:0000313" key="3">
    <source>
        <dbReference type="Proteomes" id="UP001189429"/>
    </source>
</evidence>
<feature type="compositionally biased region" description="Pro residues" evidence="1">
    <location>
        <begin position="185"/>
        <end position="201"/>
    </location>
</feature>
<feature type="region of interest" description="Disordered" evidence="1">
    <location>
        <begin position="182"/>
        <end position="201"/>
    </location>
</feature>
<organism evidence="2 3">
    <name type="scientific">Prorocentrum cordatum</name>
    <dbReference type="NCBI Taxonomy" id="2364126"/>
    <lineage>
        <taxon>Eukaryota</taxon>
        <taxon>Sar</taxon>
        <taxon>Alveolata</taxon>
        <taxon>Dinophyceae</taxon>
        <taxon>Prorocentrales</taxon>
        <taxon>Prorocentraceae</taxon>
        <taxon>Prorocentrum</taxon>
    </lineage>
</organism>
<proteinExistence type="predicted"/>
<accession>A0ABN9XDB5</accession>
<evidence type="ECO:0000313" key="2">
    <source>
        <dbReference type="EMBL" id="CAK0897597.1"/>
    </source>
</evidence>
<evidence type="ECO:0000256" key="1">
    <source>
        <dbReference type="SAM" id="MobiDB-lite"/>
    </source>
</evidence>
<comment type="caution">
    <text evidence="2">The sequence shown here is derived from an EMBL/GenBank/DDBJ whole genome shotgun (WGS) entry which is preliminary data.</text>
</comment>
<protein>
    <recommendedName>
        <fullName evidence="4">Inositol-pentakisphosphate 2-kinase</fullName>
    </recommendedName>
</protein>
<reference evidence="2" key="1">
    <citation type="submission" date="2023-10" db="EMBL/GenBank/DDBJ databases">
        <authorList>
            <person name="Chen Y."/>
            <person name="Shah S."/>
            <person name="Dougan E. K."/>
            <person name="Thang M."/>
            <person name="Chan C."/>
        </authorList>
    </citation>
    <scope>NUCLEOTIDE SEQUENCE [LARGE SCALE GENOMIC DNA]</scope>
</reference>
<gene>
    <name evidence="2" type="ORF">PCOR1329_LOCUS75739</name>
</gene>
<keyword evidence="3" id="KW-1185">Reference proteome</keyword>
<name>A0ABN9XDB5_9DINO</name>
<dbReference type="Proteomes" id="UP001189429">
    <property type="component" value="Unassembled WGS sequence"/>
</dbReference>